<dbReference type="PRINTS" id="PR00455">
    <property type="entry name" value="HTHTETR"/>
</dbReference>
<dbReference type="InterPro" id="IPR023772">
    <property type="entry name" value="DNA-bd_HTH_TetR-type_CS"/>
</dbReference>
<dbReference type="Proteomes" id="UP001061361">
    <property type="component" value="Chromosome"/>
</dbReference>
<dbReference type="PANTHER" id="PTHR30055:SF234">
    <property type="entry name" value="HTH-TYPE TRANSCRIPTIONAL REGULATOR BETI"/>
    <property type="match status" value="1"/>
</dbReference>
<keyword evidence="3" id="KW-0804">Transcription</keyword>
<sequence>MTKKETILRAAQEAFGELGFTAATVKDVAGRAQVSFGLVSHYFGSKQELYLAAGFDMADRLIDCLTEATRGDYTGLEAVERYMTAYFDFTEEHRRRFPILLRCSPFSHVEAGVDAAKVAEKFTIFIDELKRCVSNGIEDGTIRPLSVEETALIIYGNIVGSVRTNLLTPYETSGIFKETIKHVVRSLKNSPGQEGC</sequence>
<dbReference type="InterPro" id="IPR009057">
    <property type="entry name" value="Homeodomain-like_sf"/>
</dbReference>
<dbReference type="Gene3D" id="1.10.10.60">
    <property type="entry name" value="Homeodomain-like"/>
    <property type="match status" value="1"/>
</dbReference>
<evidence type="ECO:0000256" key="1">
    <source>
        <dbReference type="ARBA" id="ARBA00023015"/>
    </source>
</evidence>
<dbReference type="PROSITE" id="PS50977">
    <property type="entry name" value="HTH_TETR_2"/>
    <property type="match status" value="1"/>
</dbReference>
<dbReference type="SUPFAM" id="SSF48498">
    <property type="entry name" value="Tetracyclin repressor-like, C-terminal domain"/>
    <property type="match status" value="1"/>
</dbReference>
<feature type="domain" description="HTH tetR-type" evidence="5">
    <location>
        <begin position="1"/>
        <end position="61"/>
    </location>
</feature>
<gene>
    <name evidence="6" type="ORF">JCM14722_11760</name>
</gene>
<reference evidence="6" key="1">
    <citation type="submission" date="2022-08" db="EMBL/GenBank/DDBJ databases">
        <title>Genome Sequence of the sulphate-reducing bacterium, Pseudodesulfovibrio portus JCM14722.</title>
        <authorList>
            <person name="Kondo R."/>
            <person name="Kataoka T."/>
        </authorList>
    </citation>
    <scope>NUCLEOTIDE SEQUENCE</scope>
    <source>
        <strain evidence="6">JCM 14722</strain>
    </source>
</reference>
<accession>A0ABN6RRM5</accession>
<evidence type="ECO:0000256" key="3">
    <source>
        <dbReference type="ARBA" id="ARBA00023163"/>
    </source>
</evidence>
<keyword evidence="2 4" id="KW-0238">DNA-binding</keyword>
<dbReference type="InterPro" id="IPR050109">
    <property type="entry name" value="HTH-type_TetR-like_transc_reg"/>
</dbReference>
<dbReference type="InterPro" id="IPR001647">
    <property type="entry name" value="HTH_TetR"/>
</dbReference>
<evidence type="ECO:0000256" key="4">
    <source>
        <dbReference type="PROSITE-ProRule" id="PRU00335"/>
    </source>
</evidence>
<organism evidence="6 7">
    <name type="scientific">Pseudodesulfovibrio portus</name>
    <dbReference type="NCBI Taxonomy" id="231439"/>
    <lineage>
        <taxon>Bacteria</taxon>
        <taxon>Pseudomonadati</taxon>
        <taxon>Thermodesulfobacteriota</taxon>
        <taxon>Desulfovibrionia</taxon>
        <taxon>Desulfovibrionales</taxon>
        <taxon>Desulfovibrionaceae</taxon>
    </lineage>
</organism>
<evidence type="ECO:0000313" key="6">
    <source>
        <dbReference type="EMBL" id="BDQ33634.1"/>
    </source>
</evidence>
<protein>
    <submittedName>
        <fullName evidence="6">TetR family transcriptional regulator</fullName>
    </submittedName>
</protein>
<evidence type="ECO:0000256" key="2">
    <source>
        <dbReference type="ARBA" id="ARBA00023125"/>
    </source>
</evidence>
<keyword evidence="1" id="KW-0805">Transcription regulation</keyword>
<keyword evidence="7" id="KW-1185">Reference proteome</keyword>
<proteinExistence type="predicted"/>
<dbReference type="InterPro" id="IPR036271">
    <property type="entry name" value="Tet_transcr_reg_TetR-rel_C_sf"/>
</dbReference>
<dbReference type="PROSITE" id="PS01081">
    <property type="entry name" value="HTH_TETR_1"/>
    <property type="match status" value="1"/>
</dbReference>
<evidence type="ECO:0000313" key="7">
    <source>
        <dbReference type="Proteomes" id="UP001061361"/>
    </source>
</evidence>
<dbReference type="RefSeq" id="WP_264983697.1">
    <property type="nucleotide sequence ID" value="NZ_AP026708.1"/>
</dbReference>
<dbReference type="PANTHER" id="PTHR30055">
    <property type="entry name" value="HTH-TYPE TRANSCRIPTIONAL REGULATOR RUTR"/>
    <property type="match status" value="1"/>
</dbReference>
<feature type="DNA-binding region" description="H-T-H motif" evidence="4">
    <location>
        <begin position="24"/>
        <end position="43"/>
    </location>
</feature>
<dbReference type="Gene3D" id="1.10.357.10">
    <property type="entry name" value="Tetracycline Repressor, domain 2"/>
    <property type="match status" value="1"/>
</dbReference>
<dbReference type="SUPFAM" id="SSF46689">
    <property type="entry name" value="Homeodomain-like"/>
    <property type="match status" value="1"/>
</dbReference>
<dbReference type="Pfam" id="PF00440">
    <property type="entry name" value="TetR_N"/>
    <property type="match status" value="1"/>
</dbReference>
<name>A0ABN6RRM5_9BACT</name>
<evidence type="ECO:0000259" key="5">
    <source>
        <dbReference type="PROSITE" id="PS50977"/>
    </source>
</evidence>
<dbReference type="EMBL" id="AP026708">
    <property type="protein sequence ID" value="BDQ33634.1"/>
    <property type="molecule type" value="Genomic_DNA"/>
</dbReference>